<name>A0ABU0HRA3_9HYPH</name>
<dbReference type="Proteomes" id="UP001236369">
    <property type="component" value="Unassembled WGS sequence"/>
</dbReference>
<sequence length="81" mass="9098">MTSGPMFLRISTPQDDAVSESVETEIFVIEQRILRAVRPRRTSASVQTPEQRETIARLAIEGGSTFVGRLENAPRGRRSQR</sequence>
<dbReference type="EMBL" id="JAUSVV010000017">
    <property type="protein sequence ID" value="MDQ0444861.1"/>
    <property type="molecule type" value="Genomic_DNA"/>
</dbReference>
<evidence type="ECO:0000313" key="2">
    <source>
        <dbReference type="Proteomes" id="UP001236369"/>
    </source>
</evidence>
<keyword evidence="2" id="KW-1185">Reference proteome</keyword>
<comment type="caution">
    <text evidence="1">The sequence shown here is derived from an EMBL/GenBank/DDBJ whole genome shotgun (WGS) entry which is preliminary data.</text>
</comment>
<proteinExistence type="predicted"/>
<protein>
    <submittedName>
        <fullName evidence="1">Uncharacterized protein</fullName>
    </submittedName>
</protein>
<reference evidence="1 2" key="1">
    <citation type="submission" date="2023-07" db="EMBL/GenBank/DDBJ databases">
        <title>Genomic Encyclopedia of Type Strains, Phase IV (KMG-IV): sequencing the most valuable type-strain genomes for metagenomic binning, comparative biology and taxonomic classification.</title>
        <authorList>
            <person name="Goeker M."/>
        </authorList>
    </citation>
    <scope>NUCLEOTIDE SEQUENCE [LARGE SCALE GENOMIC DNA]</scope>
    <source>
        <strain evidence="1 2">DSM 19562</strain>
    </source>
</reference>
<accession>A0ABU0HRA3</accession>
<gene>
    <name evidence="1" type="ORF">QO016_004386</name>
</gene>
<evidence type="ECO:0000313" key="1">
    <source>
        <dbReference type="EMBL" id="MDQ0444861.1"/>
    </source>
</evidence>
<organism evidence="1 2">
    <name type="scientific">Methylobacterium persicinum</name>
    <dbReference type="NCBI Taxonomy" id="374426"/>
    <lineage>
        <taxon>Bacteria</taxon>
        <taxon>Pseudomonadati</taxon>
        <taxon>Pseudomonadota</taxon>
        <taxon>Alphaproteobacteria</taxon>
        <taxon>Hyphomicrobiales</taxon>
        <taxon>Methylobacteriaceae</taxon>
        <taxon>Methylobacterium</taxon>
    </lineage>
</organism>